<dbReference type="AlphaFoldDB" id="D0LSF1"/>
<keyword evidence="1" id="KW-0812">Transmembrane</keyword>
<dbReference type="KEGG" id="hoh:Hoch_3148"/>
<feature type="transmembrane region" description="Helical" evidence="1">
    <location>
        <begin position="50"/>
        <end position="68"/>
    </location>
</feature>
<dbReference type="HOGENOM" id="CLU_1553143_0_0_7"/>
<evidence type="ECO:0008006" key="4">
    <source>
        <dbReference type="Google" id="ProtNLM"/>
    </source>
</evidence>
<dbReference type="Proteomes" id="UP000001880">
    <property type="component" value="Chromosome"/>
</dbReference>
<evidence type="ECO:0000256" key="1">
    <source>
        <dbReference type="SAM" id="Phobius"/>
    </source>
</evidence>
<gene>
    <name evidence="2" type="ordered locus">Hoch_3148</name>
</gene>
<reference evidence="2 3" key="1">
    <citation type="journal article" date="2010" name="Stand. Genomic Sci.">
        <title>Complete genome sequence of Haliangium ochraceum type strain (SMP-2).</title>
        <authorList>
            <consortium name="US DOE Joint Genome Institute (JGI-PGF)"/>
            <person name="Ivanova N."/>
            <person name="Daum C."/>
            <person name="Lang E."/>
            <person name="Abt B."/>
            <person name="Kopitz M."/>
            <person name="Saunders E."/>
            <person name="Lapidus A."/>
            <person name="Lucas S."/>
            <person name="Glavina Del Rio T."/>
            <person name="Nolan M."/>
            <person name="Tice H."/>
            <person name="Copeland A."/>
            <person name="Cheng J.F."/>
            <person name="Chen F."/>
            <person name="Bruce D."/>
            <person name="Goodwin L."/>
            <person name="Pitluck S."/>
            <person name="Mavromatis K."/>
            <person name="Pati A."/>
            <person name="Mikhailova N."/>
            <person name="Chen A."/>
            <person name="Palaniappan K."/>
            <person name="Land M."/>
            <person name="Hauser L."/>
            <person name="Chang Y.J."/>
            <person name="Jeffries C.D."/>
            <person name="Detter J.C."/>
            <person name="Brettin T."/>
            <person name="Rohde M."/>
            <person name="Goker M."/>
            <person name="Bristow J."/>
            <person name="Markowitz V."/>
            <person name="Eisen J.A."/>
            <person name="Hugenholtz P."/>
            <person name="Kyrpides N.C."/>
            <person name="Klenk H.P."/>
        </authorList>
    </citation>
    <scope>NUCLEOTIDE SEQUENCE [LARGE SCALE GENOMIC DNA]</scope>
    <source>
        <strain evidence="3">DSM 14365 / CIP 107738 / JCM 11303 / AJ 13395 / SMP-2</strain>
    </source>
</reference>
<protein>
    <recommendedName>
        <fullName evidence="4">DUF304 domain-containing protein</fullName>
    </recommendedName>
</protein>
<proteinExistence type="predicted"/>
<accession>D0LSF1</accession>
<organism evidence="2 3">
    <name type="scientific">Haliangium ochraceum (strain DSM 14365 / JCM 11303 / SMP-2)</name>
    <dbReference type="NCBI Taxonomy" id="502025"/>
    <lineage>
        <taxon>Bacteria</taxon>
        <taxon>Pseudomonadati</taxon>
        <taxon>Myxococcota</taxon>
        <taxon>Polyangia</taxon>
        <taxon>Haliangiales</taxon>
        <taxon>Kofleriaceae</taxon>
        <taxon>Haliangium</taxon>
    </lineage>
</organism>
<sequence>MLDWIGSLRLRERSSQRVVLSLSRSTQLAGAGVAAVSGLVALMALPLSPWLALIPGVGAGAGVLLATLHKRMCFDRAAGVLEIEKGTLGRTQTATIPLFHLRAVVILARPRETMWNSLFAGARYIAYLDRRVGGAIYLDEAQRCAELMPIAEAIAEVAEVRLEYDAMGRVAG</sequence>
<dbReference type="EMBL" id="CP001804">
    <property type="protein sequence ID" value="ACY15650.1"/>
    <property type="molecule type" value="Genomic_DNA"/>
</dbReference>
<feature type="transmembrane region" description="Helical" evidence="1">
    <location>
        <begin position="21"/>
        <end position="44"/>
    </location>
</feature>
<name>D0LSF1_HALO1</name>
<dbReference type="RefSeq" id="WP_012828250.1">
    <property type="nucleotide sequence ID" value="NC_013440.1"/>
</dbReference>
<evidence type="ECO:0000313" key="3">
    <source>
        <dbReference type="Proteomes" id="UP000001880"/>
    </source>
</evidence>
<keyword evidence="1" id="KW-0472">Membrane</keyword>
<keyword evidence="3" id="KW-1185">Reference proteome</keyword>
<evidence type="ECO:0000313" key="2">
    <source>
        <dbReference type="EMBL" id="ACY15650.1"/>
    </source>
</evidence>
<keyword evidence="1" id="KW-1133">Transmembrane helix</keyword>